<dbReference type="AlphaFoldDB" id="A0A2M7TYV1"/>
<organism evidence="3 4">
    <name type="scientific">Candidatus Roizmanbacteria bacterium CG_4_10_14_0_2_um_filter_39_13</name>
    <dbReference type="NCBI Taxonomy" id="1974825"/>
    <lineage>
        <taxon>Bacteria</taxon>
        <taxon>Candidatus Roizmaniibacteriota</taxon>
    </lineage>
</organism>
<feature type="compositionally biased region" description="Basic and acidic residues" evidence="1">
    <location>
        <begin position="64"/>
        <end position="76"/>
    </location>
</feature>
<name>A0A2M7TYV1_9BACT</name>
<evidence type="ECO:0000256" key="1">
    <source>
        <dbReference type="SAM" id="MobiDB-lite"/>
    </source>
</evidence>
<gene>
    <name evidence="3" type="ORF">COY16_03065</name>
</gene>
<dbReference type="EMBL" id="PFOB01000037">
    <property type="protein sequence ID" value="PIZ63004.1"/>
    <property type="molecule type" value="Genomic_DNA"/>
</dbReference>
<keyword evidence="2" id="KW-1133">Transmembrane helix</keyword>
<feature type="compositionally biased region" description="Acidic residues" evidence="1">
    <location>
        <begin position="77"/>
        <end position="90"/>
    </location>
</feature>
<evidence type="ECO:0000313" key="4">
    <source>
        <dbReference type="Proteomes" id="UP000228503"/>
    </source>
</evidence>
<reference evidence="4" key="1">
    <citation type="submission" date="2017-09" db="EMBL/GenBank/DDBJ databases">
        <title>Depth-based differentiation of microbial function through sediment-hosted aquifers and enrichment of novel symbionts in the deep terrestrial subsurface.</title>
        <authorList>
            <person name="Probst A.J."/>
            <person name="Ladd B."/>
            <person name="Jarett J.K."/>
            <person name="Geller-Mcgrath D.E."/>
            <person name="Sieber C.M.K."/>
            <person name="Emerson J.B."/>
            <person name="Anantharaman K."/>
            <person name="Thomas B.C."/>
            <person name="Malmstrom R."/>
            <person name="Stieglmeier M."/>
            <person name="Klingl A."/>
            <person name="Woyke T."/>
            <person name="Ryan C.M."/>
            <person name="Banfield J.F."/>
        </authorList>
    </citation>
    <scope>NUCLEOTIDE SEQUENCE [LARGE SCALE GENOMIC DNA]</scope>
</reference>
<sequence length="90" mass="10649">MDKQLAQYIRHHIVFIAVLVIVGFSLLAAGEYYLYRQTMYLNKMISEGFMQVKSAQEIDRLDQSEKTDNDVLKENYEDNMMDDQNTEMMK</sequence>
<protein>
    <submittedName>
        <fullName evidence="3">Uncharacterized protein</fullName>
    </submittedName>
</protein>
<accession>A0A2M7TYV1</accession>
<dbReference type="Proteomes" id="UP000228503">
    <property type="component" value="Unassembled WGS sequence"/>
</dbReference>
<keyword evidence="2" id="KW-0472">Membrane</keyword>
<proteinExistence type="predicted"/>
<evidence type="ECO:0000313" key="3">
    <source>
        <dbReference type="EMBL" id="PIZ63004.1"/>
    </source>
</evidence>
<feature type="region of interest" description="Disordered" evidence="1">
    <location>
        <begin position="64"/>
        <end position="90"/>
    </location>
</feature>
<evidence type="ECO:0000256" key="2">
    <source>
        <dbReference type="SAM" id="Phobius"/>
    </source>
</evidence>
<feature type="transmembrane region" description="Helical" evidence="2">
    <location>
        <begin position="12"/>
        <end position="35"/>
    </location>
</feature>
<keyword evidence="2" id="KW-0812">Transmembrane</keyword>
<comment type="caution">
    <text evidence="3">The sequence shown here is derived from an EMBL/GenBank/DDBJ whole genome shotgun (WGS) entry which is preliminary data.</text>
</comment>